<keyword evidence="1" id="KW-1133">Transmembrane helix</keyword>
<dbReference type="EMBL" id="VJMJ01000063">
    <property type="protein sequence ID" value="KAF0739634.1"/>
    <property type="molecule type" value="Genomic_DNA"/>
</dbReference>
<reference evidence="2 3" key="1">
    <citation type="submission" date="2019-07" db="EMBL/GenBank/DDBJ databases">
        <title>Genomics analysis of Aphanomyces spp. identifies a new class of oomycete effector associated with host adaptation.</title>
        <authorList>
            <person name="Gaulin E."/>
        </authorList>
    </citation>
    <scope>NUCLEOTIDE SEQUENCE [LARGE SCALE GENOMIC DNA]</scope>
    <source>
        <strain evidence="2 3">ATCC 201684</strain>
    </source>
</reference>
<evidence type="ECO:0008006" key="4">
    <source>
        <dbReference type="Google" id="ProtNLM"/>
    </source>
</evidence>
<name>A0A6G0XHG0_9STRA</name>
<protein>
    <recommendedName>
        <fullName evidence="4">Transmembrane protein</fullName>
    </recommendedName>
</protein>
<proteinExistence type="predicted"/>
<dbReference type="AlphaFoldDB" id="A0A6G0XHG0"/>
<gene>
    <name evidence="2" type="ORF">Ae201684_004808</name>
</gene>
<dbReference type="VEuPathDB" id="FungiDB:AeMF1_009777"/>
<accession>A0A6G0XHG0</accession>
<keyword evidence="3" id="KW-1185">Reference proteome</keyword>
<dbReference type="Proteomes" id="UP000481153">
    <property type="component" value="Unassembled WGS sequence"/>
</dbReference>
<evidence type="ECO:0000256" key="1">
    <source>
        <dbReference type="SAM" id="Phobius"/>
    </source>
</evidence>
<feature type="transmembrane region" description="Helical" evidence="1">
    <location>
        <begin position="394"/>
        <end position="417"/>
    </location>
</feature>
<comment type="caution">
    <text evidence="2">The sequence shown here is derived from an EMBL/GenBank/DDBJ whole genome shotgun (WGS) entry which is preliminary data.</text>
</comment>
<feature type="transmembrane region" description="Helical" evidence="1">
    <location>
        <begin position="516"/>
        <end position="535"/>
    </location>
</feature>
<organism evidence="2 3">
    <name type="scientific">Aphanomyces euteiches</name>
    <dbReference type="NCBI Taxonomy" id="100861"/>
    <lineage>
        <taxon>Eukaryota</taxon>
        <taxon>Sar</taxon>
        <taxon>Stramenopiles</taxon>
        <taxon>Oomycota</taxon>
        <taxon>Saprolegniomycetes</taxon>
        <taxon>Saprolegniales</taxon>
        <taxon>Verrucalvaceae</taxon>
        <taxon>Aphanomyces</taxon>
    </lineage>
</organism>
<evidence type="ECO:0000313" key="3">
    <source>
        <dbReference type="Proteomes" id="UP000481153"/>
    </source>
</evidence>
<feature type="transmembrane region" description="Helical" evidence="1">
    <location>
        <begin position="60"/>
        <end position="82"/>
    </location>
</feature>
<keyword evidence="1" id="KW-0812">Transmembrane</keyword>
<evidence type="ECO:0000313" key="2">
    <source>
        <dbReference type="EMBL" id="KAF0739634.1"/>
    </source>
</evidence>
<keyword evidence="1" id="KW-0472">Membrane</keyword>
<feature type="transmembrane region" description="Helical" evidence="1">
    <location>
        <begin position="486"/>
        <end position="504"/>
    </location>
</feature>
<feature type="transmembrane region" description="Helical" evidence="1">
    <location>
        <begin position="574"/>
        <end position="598"/>
    </location>
</feature>
<sequence>MKDAPVSAMTRPDYSAQRARVGPLMSDIPPHCHGSSLPTRLESNALRVRRNSKFKTIGKVFAWLVRLSVEVSAYFVAPYWIIVNTSEMLDNLLSPSYSIMTIYDPGPTIPSWDLWLYTGYNTTPLENEQLLRWFITQVDQLPRVSTVPLEIPVARIPFTLTLTRKTLLLQSVTKANLTADATSGRCSFMVGKSFTMEDPVFDPIESLVIYFRLDNKVHGYETLRVLKTVNANDTHQVLIDATESYLSLVGPPAMAFAIVLPPAIIASLIKDERKTNGKPDTPPSCTHPTIPNMVYSIMHADRMNYYCASDPAAISGLHAFQNWMYVTGIPTVPNQLLLSTAHRIPTGFRLPAHTTGFLDTTPNATLVMVPLMQIANNVWNGQTSHIDYIIQTQIGILVGTRLATCVTFLGLLMKFSWTSGRNLLLVLVDYFTLEVTNNSTFDMTVAITLVTTLWTYRDMILAMIVSRCLTTLPWNASMLHSYTDDLIFIPAPVCYVFVLGLCIAKQVLNSFRTCVRLVYVAIYLATVILVTGALTHQGPALTSTRSADPYTFYPTFVIPMTLFYFRTSPHLDSYFYMAWATVGAIGVGAVASQCHHYYRKLREQRQLPDGRFEDDPLSRYSSFDVAVGLAIRFPGGFMDPSRMYTQRGRSHRVTSTVYSLAMSGYVEVDGCLMLLTSVNRCVAAYFFGSTVDTSGPIHYFMLSPDRKTVESRIYRTFPTHFIQNRPLWRLLFSLSLRELE</sequence>
<feature type="transmembrane region" description="Helical" evidence="1">
    <location>
        <begin position="248"/>
        <end position="269"/>
    </location>
</feature>